<sequence length="44" mass="4999">MEYICGECGGKNEISFSQTISCVFCGTRILYKTRTKKILGYEAR</sequence>
<evidence type="ECO:0000256" key="2">
    <source>
        <dbReference type="ARBA" id="ARBA00022723"/>
    </source>
</evidence>
<evidence type="ECO:0000256" key="5">
    <source>
        <dbReference type="ARBA" id="ARBA00025770"/>
    </source>
</evidence>
<dbReference type="PANTHER" id="PTHR12056">
    <property type="entry name" value="DNA-DIRECTED RNA POLYMERASES I, II, AND III"/>
    <property type="match status" value="1"/>
</dbReference>
<reference evidence="6 7" key="1">
    <citation type="journal article" date="2007" name="Proc. Natl. Acad. Sci. U.S.A.">
        <title>Nucleomorph genome of Hemiselmis andersenii reveals complete intron loss and compaction as a driver of protein structure and function.</title>
        <authorList>
            <person name="Lane C.E."/>
            <person name="van den Heuvel K."/>
            <person name="Kozera C."/>
            <person name="Curtis B.A."/>
            <person name="Parsons B.J."/>
            <person name="Bowman S."/>
            <person name="Archibald J.M."/>
        </authorList>
    </citation>
    <scope>NUCLEOTIDE SEQUENCE [LARGE SCALE GENOMIC DNA]</scope>
    <source>
        <strain evidence="6 7">CCMP644</strain>
    </source>
</reference>
<dbReference type="GO" id="GO:0003899">
    <property type="term" value="F:DNA-directed RNA polymerase activity"/>
    <property type="evidence" value="ECO:0007669"/>
    <property type="project" value="InterPro"/>
</dbReference>
<evidence type="ECO:0000313" key="7">
    <source>
        <dbReference type="Proteomes" id="UP000243127"/>
    </source>
</evidence>
<protein>
    <submittedName>
        <fullName evidence="6">Rpc10</fullName>
    </submittedName>
</protein>
<dbReference type="InterPro" id="IPR039747">
    <property type="entry name" value="RPABC4"/>
</dbReference>
<dbReference type="GO" id="GO:0005665">
    <property type="term" value="C:RNA polymerase II, core complex"/>
    <property type="evidence" value="ECO:0007669"/>
    <property type="project" value="TreeGrafter"/>
</dbReference>
<proteinExistence type="inferred from homology"/>
<comment type="subcellular location">
    <subcellularLocation>
        <location evidence="1">Nucleus</location>
    </subcellularLocation>
</comment>
<dbReference type="SUPFAM" id="SSF63393">
    <property type="entry name" value="RNA polymerase subunits"/>
    <property type="match status" value="1"/>
</dbReference>
<dbReference type="GO" id="GO:0005666">
    <property type="term" value="C:RNA polymerase III complex"/>
    <property type="evidence" value="ECO:0007669"/>
    <property type="project" value="TreeGrafter"/>
</dbReference>
<comment type="similarity">
    <text evidence="5">Belongs to the archaeal Rpo12/eukaryotic RPC10 RNA polymerase subunit family.</text>
</comment>
<evidence type="ECO:0000256" key="4">
    <source>
        <dbReference type="ARBA" id="ARBA00023242"/>
    </source>
</evidence>
<dbReference type="GeneID" id="5739803"/>
<evidence type="ECO:0000313" key="6">
    <source>
        <dbReference type="EMBL" id="ABW97872.1"/>
    </source>
</evidence>
<dbReference type="GO" id="GO:0006351">
    <property type="term" value="P:DNA-templated transcription"/>
    <property type="evidence" value="ECO:0007669"/>
    <property type="project" value="InterPro"/>
</dbReference>
<dbReference type="SMART" id="SM00659">
    <property type="entry name" value="RPOLCX"/>
    <property type="match status" value="1"/>
</dbReference>
<accession>A9BK39</accession>
<name>A9BK39_HEMAN</name>
<dbReference type="GO" id="GO:0008270">
    <property type="term" value="F:zinc ion binding"/>
    <property type="evidence" value="ECO:0007669"/>
    <property type="project" value="InterPro"/>
</dbReference>
<gene>
    <name evidence="6" type="ORF">HAN_1g24</name>
</gene>
<dbReference type="RefSeq" id="XP_001712197.1">
    <property type="nucleotide sequence ID" value="XM_001712145.1"/>
</dbReference>
<geneLocation type="nucleomorph" evidence="6"/>
<dbReference type="Pfam" id="PF03604">
    <property type="entry name" value="Zn_ribbon_RPAB4"/>
    <property type="match status" value="1"/>
</dbReference>
<keyword evidence="3" id="KW-0862">Zinc</keyword>
<dbReference type="GO" id="GO:0005736">
    <property type="term" value="C:RNA polymerase I complex"/>
    <property type="evidence" value="ECO:0007669"/>
    <property type="project" value="TreeGrafter"/>
</dbReference>
<keyword evidence="4" id="KW-0539">Nucleus</keyword>
<dbReference type="Proteomes" id="UP000243127">
    <property type="component" value="Nucleomorph 1"/>
</dbReference>
<evidence type="ECO:0000256" key="1">
    <source>
        <dbReference type="ARBA" id="ARBA00004123"/>
    </source>
</evidence>
<dbReference type="InterPro" id="IPR006591">
    <property type="entry name" value="RNAP_P/RPABC4"/>
</dbReference>
<dbReference type="AlphaFoldDB" id="A9BK39"/>
<dbReference type="Gene3D" id="2.20.28.30">
    <property type="entry name" value="RNA polymerase ii, chain L"/>
    <property type="match status" value="1"/>
</dbReference>
<dbReference type="PANTHER" id="PTHR12056:SF2">
    <property type="entry name" value="GEO11084P1"/>
    <property type="match status" value="1"/>
</dbReference>
<organism evidence="6 7">
    <name type="scientific">Hemiselmis andersenii</name>
    <name type="common">Cryptophyte alga</name>
    <dbReference type="NCBI Taxonomy" id="464988"/>
    <lineage>
        <taxon>Eukaryota</taxon>
        <taxon>Cryptophyceae</taxon>
        <taxon>Cryptomonadales</taxon>
        <taxon>Hemiselmidaceae</taxon>
        <taxon>Hemiselmis</taxon>
    </lineage>
</organism>
<keyword evidence="6" id="KW-0542">Nucleomorph</keyword>
<dbReference type="EMBL" id="CP000881">
    <property type="protein sequence ID" value="ABW97872.1"/>
    <property type="molecule type" value="Genomic_DNA"/>
</dbReference>
<evidence type="ECO:0000256" key="3">
    <source>
        <dbReference type="ARBA" id="ARBA00022833"/>
    </source>
</evidence>
<dbReference type="InterPro" id="IPR029040">
    <property type="entry name" value="RPABC4/Spt4"/>
</dbReference>
<keyword evidence="2" id="KW-0479">Metal-binding</keyword>
<dbReference type="GO" id="GO:0003677">
    <property type="term" value="F:DNA binding"/>
    <property type="evidence" value="ECO:0007669"/>
    <property type="project" value="InterPro"/>
</dbReference>